<reference evidence="1 2" key="1">
    <citation type="submission" date="2023-09" db="EMBL/GenBank/DDBJ databases">
        <title>Whole genome shotgun sequencing (WGS) of Bosea sp. ZW T0_25, isolated from stored onions (Allium cepa).</title>
        <authorList>
            <person name="Stoll D.A."/>
            <person name="Huch M."/>
        </authorList>
    </citation>
    <scope>NUCLEOTIDE SEQUENCE [LARGE SCALE GENOMIC DNA]</scope>
    <source>
        <strain evidence="1 2">ZW T0_25</strain>
    </source>
</reference>
<comment type="caution">
    <text evidence="1">The sequence shown here is derived from an EMBL/GenBank/DDBJ whole genome shotgun (WGS) entry which is preliminary data.</text>
</comment>
<proteinExistence type="predicted"/>
<keyword evidence="2" id="KW-1185">Reference proteome</keyword>
<dbReference type="Proteomes" id="UP001254257">
    <property type="component" value="Unassembled WGS sequence"/>
</dbReference>
<organism evidence="1 2">
    <name type="scientific">Bosea rubneri</name>
    <dbReference type="NCBI Taxonomy" id="3075434"/>
    <lineage>
        <taxon>Bacteria</taxon>
        <taxon>Pseudomonadati</taxon>
        <taxon>Pseudomonadota</taxon>
        <taxon>Alphaproteobacteria</taxon>
        <taxon>Hyphomicrobiales</taxon>
        <taxon>Boseaceae</taxon>
        <taxon>Bosea</taxon>
    </lineage>
</organism>
<dbReference type="RefSeq" id="WP_316017482.1">
    <property type="nucleotide sequence ID" value="NZ_JAWDID010000007.1"/>
</dbReference>
<protein>
    <submittedName>
        <fullName evidence="1">Blp family class II bacteriocin</fullName>
    </submittedName>
</protein>
<sequence length="90" mass="9140">MNTEHHNVALNDESLESVSGGFNLYDSICNIGESVETSFQKGGEVGFTFGFVGAFAGGVAGAIVGTVNGVKDEVGKGVGEAVDAVRGAMR</sequence>
<accession>A0ABU3S459</accession>
<evidence type="ECO:0000313" key="1">
    <source>
        <dbReference type="EMBL" id="MDU0339580.1"/>
    </source>
</evidence>
<dbReference type="EMBL" id="JAWDID010000007">
    <property type="protein sequence ID" value="MDU0339580.1"/>
    <property type="molecule type" value="Genomic_DNA"/>
</dbReference>
<evidence type="ECO:0000313" key="2">
    <source>
        <dbReference type="Proteomes" id="UP001254257"/>
    </source>
</evidence>
<name>A0ABU3S459_9HYPH</name>
<gene>
    <name evidence="1" type="ORF">RKE40_06800</name>
</gene>